<dbReference type="EMBL" id="CCKQ01018008">
    <property type="protein sequence ID" value="CDW89943.1"/>
    <property type="molecule type" value="Genomic_DNA"/>
</dbReference>
<gene>
    <name evidence="1" type="primary">Contig16736.g17829</name>
    <name evidence="1" type="ORF">STYLEM_19083</name>
</gene>
<evidence type="ECO:0000313" key="2">
    <source>
        <dbReference type="Proteomes" id="UP000039865"/>
    </source>
</evidence>
<reference evidence="1 2" key="1">
    <citation type="submission" date="2014-06" db="EMBL/GenBank/DDBJ databases">
        <authorList>
            <person name="Swart Estienne"/>
        </authorList>
    </citation>
    <scope>NUCLEOTIDE SEQUENCE [LARGE SCALE GENOMIC DNA]</scope>
    <source>
        <strain evidence="1 2">130c</strain>
    </source>
</reference>
<organism evidence="1 2">
    <name type="scientific">Stylonychia lemnae</name>
    <name type="common">Ciliate</name>
    <dbReference type="NCBI Taxonomy" id="5949"/>
    <lineage>
        <taxon>Eukaryota</taxon>
        <taxon>Sar</taxon>
        <taxon>Alveolata</taxon>
        <taxon>Ciliophora</taxon>
        <taxon>Intramacronucleata</taxon>
        <taxon>Spirotrichea</taxon>
        <taxon>Stichotrichia</taxon>
        <taxon>Sporadotrichida</taxon>
        <taxon>Oxytrichidae</taxon>
        <taxon>Stylonychinae</taxon>
        <taxon>Stylonychia</taxon>
    </lineage>
</organism>
<name>A0A078B8S7_STYLE</name>
<dbReference type="AlphaFoldDB" id="A0A078B8S7"/>
<dbReference type="Proteomes" id="UP000039865">
    <property type="component" value="Unassembled WGS sequence"/>
</dbReference>
<keyword evidence="2" id="KW-1185">Reference proteome</keyword>
<sequence>MDPLYTSQDYMRNTHILNSSYAYAQQFQLEQYYNYQYPQQLQYIPYPTVQPQLISWHLPNTGIQVNEINDNNSKPEKESQGVLSHFSDDFLPFQVDYLTDLHLMNGKEVVQKEQQENFSNEARFKQFGRSNASYTKQQGSTCLSFSSLELAMINKSINQSQNLHSSEQTEDLCDLYLQNRSNQDSKNNNDLEEIVEGTEDSDNLKVVQNAENLEIAEEKEQSEQQKKSKQANSWRKDVVYKTILRKIRKEYLNEFNSRTKYILTKRSRKPTYLLEKLQEYAEYLLDGTNSDLTDELVFFMGCIFYPKHMKNIYQTASKLQEIETVHSSLYSFTKKKLSNLESYGAYHFLIDKFETKNKDTLLKKDDICTETFANDESFDAADITIRSDFIEGFDQLQQRLQSSKKHIIRKQFSNNESAVVNTL</sequence>
<protein>
    <submittedName>
        <fullName evidence="1">Uncharacterized protein</fullName>
    </submittedName>
</protein>
<dbReference type="OrthoDB" id="327098at2759"/>
<proteinExistence type="predicted"/>
<dbReference type="InParanoid" id="A0A078B8S7"/>
<accession>A0A078B8S7</accession>
<evidence type="ECO:0000313" key="1">
    <source>
        <dbReference type="EMBL" id="CDW89943.1"/>
    </source>
</evidence>